<evidence type="ECO:0000313" key="16">
    <source>
        <dbReference type="EMBL" id="ODM98364.1"/>
    </source>
</evidence>
<feature type="compositionally biased region" description="Low complexity" evidence="13">
    <location>
        <begin position="413"/>
        <end position="422"/>
    </location>
</feature>
<reference evidence="16 17" key="1">
    <citation type="journal article" date="2016" name="Genome Biol. Evol.">
        <title>Gene Family Evolution Reflects Adaptation to Soil Environmental Stressors in the Genome of the Collembolan Orchesella cincta.</title>
        <authorList>
            <person name="Faddeeva-Vakhrusheva A."/>
            <person name="Derks M.F."/>
            <person name="Anvar S.Y."/>
            <person name="Agamennone V."/>
            <person name="Suring W."/>
            <person name="Smit S."/>
            <person name="van Straalen N.M."/>
            <person name="Roelofs D."/>
        </authorList>
    </citation>
    <scope>NUCLEOTIDE SEQUENCE [LARGE SCALE GENOMIC DNA]</scope>
    <source>
        <tissue evidence="16">Mixed pool</tissue>
    </source>
</reference>
<dbReference type="EC" id="2.1.1.360" evidence="2 11"/>
<evidence type="ECO:0000256" key="4">
    <source>
        <dbReference type="ARBA" id="ARBA00022603"/>
    </source>
</evidence>
<evidence type="ECO:0000313" key="17">
    <source>
        <dbReference type="Proteomes" id="UP000094527"/>
    </source>
</evidence>
<evidence type="ECO:0000256" key="3">
    <source>
        <dbReference type="ARBA" id="ARBA00020987"/>
    </source>
</evidence>
<keyword evidence="4 11" id="KW-0489">Methyltransferase</keyword>
<evidence type="ECO:0000256" key="14">
    <source>
        <dbReference type="SAM" id="SignalP"/>
    </source>
</evidence>
<dbReference type="EMBL" id="LJIJ01000361">
    <property type="protein sequence ID" value="ODM98364.1"/>
    <property type="molecule type" value="Genomic_DNA"/>
</dbReference>
<feature type="region of interest" description="Disordered" evidence="13">
    <location>
        <begin position="386"/>
        <end position="523"/>
    </location>
</feature>
<dbReference type="PROSITE" id="PS51569">
    <property type="entry name" value="DOT1"/>
    <property type="match status" value="1"/>
</dbReference>
<comment type="miscellaneous">
    <text evidence="11">In contrast to other lysine histone methyltransferases, it does not contain a SET domain, suggesting the existence of another mechanism for methylation of lysine residues of histones.</text>
</comment>
<feature type="compositionally biased region" description="Basic and acidic residues" evidence="13">
    <location>
        <begin position="440"/>
        <end position="490"/>
    </location>
</feature>
<feature type="signal peptide" evidence="14">
    <location>
        <begin position="1"/>
        <end position="19"/>
    </location>
</feature>
<dbReference type="PANTHER" id="PTHR21451">
    <property type="entry name" value="HISTONE H3 METHYLTRANSFERASE"/>
    <property type="match status" value="1"/>
</dbReference>
<feature type="compositionally biased region" description="Basic and acidic residues" evidence="13">
    <location>
        <begin position="755"/>
        <end position="768"/>
    </location>
</feature>
<dbReference type="Proteomes" id="UP000094527">
    <property type="component" value="Unassembled WGS sequence"/>
</dbReference>
<sequence length="1220" mass="135913">MFLILVPLILFKKIIHVSEDFPELQAAMENNILKDFDAKSYESMKSLCDRYNRAIDSLLQLEKGTSKWKQRLSQQPSRSLLKHIIQQVYNMAVTDPEKLNNYEPFSPEVYGETSYELVAQMIDQIEITEDDVFIDLGSGVGQVVLQMAASTRCHSCFGIEKAEVPSTYAKDMDRHFKKLMKWYGKVHGEYSITKGDFLSEELREKITSATIIFVNNFAFGPTVDHMLKERFADLKDGARIVSSKSFCPLNFRITDRNLSDIGTIMHVSELHPLNGSVSWTNKPVSYYLHIIDRTKLERYFASVKSGGRYKEDENTPPTHRGRGRHLANGKANCVVKPADTSSNDSISNSNSKENENNEADTEESDEITNIAVGVGVIGPTTRRAWSDWCSSRGKSSKENSDDEAAVIIPTPSQRTQRSNSSGRGRRGKRKVLRKKMVRRKQPEPVKEKEKEIEIKQEQEEEKEKVKEEIKEKAKPKEKDEPVVNGKRDSNEYCLPPPPIQTTARGGSGAANKRPKGRFKKTKPKRAIKINGLDFLHTQTLLSTSPQGKRLPPAKGTVKQKETLTSHSTNLLRSKLEELNIPGESATADTLLSEARNIVMRHKEIQAEVTELQQEVSELEREKELLVEERRKELIEQCRREGWLNGVNLPEDELDKLCRRYLVTEITATLTHRKKLENKLAQYEPEIVALEKRLQQQQVHAQIIAMQQLHQPSQPMLPQQQAQQHHSNPASSHHPQSQIPPQSSPKVAASQSMIANKDKKGLSRSRSQEWPDIPDMAKINEKNPEILAKKIIETGRQFEATGKVPKKVESGPPGRRKSGSGANEPPPPSLTEKPNIPAPKVSFFEDRLKNLITSVLNEETPSSTSESSPAMPTLSPVVPLSREREHQAPLTTQHHHHHNHHSHHNVQNSQYPSKHHLTSHSQQAQIIPIHVPPNPLLPPSNPAKSSMMIQQSQMSPAVGECQQKQKKLQLSPDIITGCQNQNVRHPAPSPGRMALKNHLTVTSSTLESRAVRNLNFSHSEKGNSGNPRTISDMMTSEIESSLGITHRSSAYKTAMCTASPPVRAIGPYSPISRPNSNENIPEALSSYGGSRATVLVNPPRNSSGSQSGHMPHGEDNLNEGLAASLKARIISMAKSSAQNLENKVDGSGNNHDKSKASTTLLLNSPLVKEKKVVESPTGGVTVEVVLGSSEGADDMDVDKNDSGNASVLRVVRKRVSDPTLN</sequence>
<dbReference type="PANTHER" id="PTHR21451:SF0">
    <property type="entry name" value="HISTONE-LYSINE N-METHYLTRANSFERASE, H3 LYSINE-79 SPECIFIC"/>
    <property type="match status" value="1"/>
</dbReference>
<dbReference type="Gene3D" id="1.10.260.60">
    <property type="match status" value="1"/>
</dbReference>
<proteinExistence type="inferred from homology"/>
<keyword evidence="12" id="KW-0175">Coiled coil</keyword>
<evidence type="ECO:0000256" key="11">
    <source>
        <dbReference type="RuleBase" id="RU271113"/>
    </source>
</evidence>
<feature type="region of interest" description="Disordered" evidence="13">
    <location>
        <begin position="886"/>
        <end position="922"/>
    </location>
</feature>
<feature type="compositionally biased region" description="Low complexity" evidence="13">
    <location>
        <begin position="341"/>
        <end position="351"/>
    </location>
</feature>
<evidence type="ECO:0000256" key="9">
    <source>
        <dbReference type="ARBA" id="ARBA00029821"/>
    </source>
</evidence>
<evidence type="ECO:0000256" key="2">
    <source>
        <dbReference type="ARBA" id="ARBA00012190"/>
    </source>
</evidence>
<evidence type="ECO:0000256" key="12">
    <source>
        <dbReference type="SAM" id="Coils"/>
    </source>
</evidence>
<dbReference type="SUPFAM" id="SSF53335">
    <property type="entry name" value="S-adenosyl-L-methionine-dependent methyltransferases"/>
    <property type="match status" value="1"/>
</dbReference>
<protein>
    <recommendedName>
        <fullName evidence="3 11">Histone-lysine N-methyltransferase, H3 lysine-79 specific</fullName>
        <ecNumber evidence="2 11">2.1.1.360</ecNumber>
    </recommendedName>
    <alternativeName>
        <fullName evidence="9 11">Histone H3-K79 methyltransferase</fullName>
    </alternativeName>
</protein>
<feature type="compositionally biased region" description="Basic residues" evidence="13">
    <location>
        <begin position="423"/>
        <end position="439"/>
    </location>
</feature>
<evidence type="ECO:0000256" key="1">
    <source>
        <dbReference type="ARBA" id="ARBA00004123"/>
    </source>
</evidence>
<keyword evidence="14" id="KW-0732">Signal</keyword>
<dbReference type="InterPro" id="IPR030445">
    <property type="entry name" value="H3-K79_meTrfase"/>
</dbReference>
<dbReference type="InterPro" id="IPR025789">
    <property type="entry name" value="DOT1_dom"/>
</dbReference>
<evidence type="ECO:0000256" key="13">
    <source>
        <dbReference type="SAM" id="MobiDB-lite"/>
    </source>
</evidence>
<dbReference type="Gene3D" id="3.40.50.150">
    <property type="entry name" value="Vaccinia Virus protein VP39"/>
    <property type="match status" value="1"/>
</dbReference>
<feature type="region of interest" description="Disordered" evidence="13">
    <location>
        <begin position="856"/>
        <end position="875"/>
    </location>
</feature>
<feature type="compositionally biased region" description="Low complexity" evidence="13">
    <location>
        <begin position="710"/>
        <end position="744"/>
    </location>
</feature>
<feature type="compositionally biased region" description="Low complexity" evidence="13">
    <location>
        <begin position="857"/>
        <end position="868"/>
    </location>
</feature>
<feature type="region of interest" description="Disordered" evidence="13">
    <location>
        <begin position="307"/>
        <end position="369"/>
    </location>
</feature>
<keyword evidence="8 11" id="KW-0539">Nucleus</keyword>
<keyword evidence="17" id="KW-1185">Reference proteome</keyword>
<evidence type="ECO:0000256" key="10">
    <source>
        <dbReference type="ARBA" id="ARBA00047770"/>
    </source>
</evidence>
<evidence type="ECO:0000256" key="6">
    <source>
        <dbReference type="ARBA" id="ARBA00022691"/>
    </source>
</evidence>
<feature type="region of interest" description="Disordered" evidence="13">
    <location>
        <begin position="710"/>
        <end position="777"/>
    </location>
</feature>
<accession>A0A1D2MZW7</accession>
<dbReference type="OrthoDB" id="443402at2759"/>
<dbReference type="GO" id="GO:0140956">
    <property type="term" value="F:histone H3K79 trimethyltransferase activity"/>
    <property type="evidence" value="ECO:0007669"/>
    <property type="project" value="UniProtKB-EC"/>
</dbReference>
<evidence type="ECO:0000256" key="5">
    <source>
        <dbReference type="ARBA" id="ARBA00022679"/>
    </source>
</evidence>
<feature type="non-terminal residue" evidence="16">
    <location>
        <position position="1220"/>
    </location>
</feature>
<gene>
    <name evidence="16" type="ORF">Ocin01_08324</name>
</gene>
<comment type="function">
    <text evidence="11">Histone methyltransferase that specifically trimethylates histone H3 to form H3K79me3. This methylation is required for telomere silencing and for the pachytene checkpoint during the meiotic cell cycle by allowing the recruitment of RAD9 to double strand breaks. Nucleosomes are preferred as substrate compared to free histone.</text>
</comment>
<dbReference type="GO" id="GO:0032259">
    <property type="term" value="P:methylation"/>
    <property type="evidence" value="ECO:0007669"/>
    <property type="project" value="UniProtKB-KW"/>
</dbReference>
<dbReference type="GO" id="GO:0035097">
    <property type="term" value="C:histone methyltransferase complex"/>
    <property type="evidence" value="ECO:0007669"/>
    <property type="project" value="UniProtKB-ARBA"/>
</dbReference>
<dbReference type="OMA" id="QNIAHEC"/>
<keyword evidence="7 11" id="KW-0156">Chromatin regulator</keyword>
<dbReference type="AlphaFoldDB" id="A0A1D2MZW7"/>
<comment type="caution">
    <text evidence="16">The sequence shown here is derived from an EMBL/GenBank/DDBJ whole genome shotgun (WGS) entry which is preliminary data.</text>
</comment>
<dbReference type="Pfam" id="PF08123">
    <property type="entry name" value="DOT1"/>
    <property type="match status" value="1"/>
</dbReference>
<comment type="subcellular location">
    <subcellularLocation>
        <location evidence="1 11">Nucleus</location>
    </subcellularLocation>
</comment>
<evidence type="ECO:0000259" key="15">
    <source>
        <dbReference type="PROSITE" id="PS51569"/>
    </source>
</evidence>
<name>A0A1D2MZW7_ORCCI</name>
<feature type="compositionally biased region" description="Basic residues" evidence="13">
    <location>
        <begin position="512"/>
        <end position="523"/>
    </location>
</feature>
<dbReference type="FunFam" id="3.40.50.150:FF:000033">
    <property type="entry name" value="Histone-lysine N-methyltransferase, H3 lysine-79 specific"/>
    <property type="match status" value="1"/>
</dbReference>
<feature type="coiled-coil region" evidence="12">
    <location>
        <begin position="594"/>
        <end position="635"/>
    </location>
</feature>
<keyword evidence="5 11" id="KW-0808">Transferase</keyword>
<organism evidence="16 17">
    <name type="scientific">Orchesella cincta</name>
    <name type="common">Springtail</name>
    <name type="synonym">Podura cincta</name>
    <dbReference type="NCBI Taxonomy" id="48709"/>
    <lineage>
        <taxon>Eukaryota</taxon>
        <taxon>Metazoa</taxon>
        <taxon>Ecdysozoa</taxon>
        <taxon>Arthropoda</taxon>
        <taxon>Hexapoda</taxon>
        <taxon>Collembola</taxon>
        <taxon>Entomobryomorpha</taxon>
        <taxon>Entomobryoidea</taxon>
        <taxon>Orchesellidae</taxon>
        <taxon>Orchesellinae</taxon>
        <taxon>Orchesella</taxon>
    </lineage>
</organism>
<feature type="compositionally biased region" description="Basic residues" evidence="13">
    <location>
        <begin position="892"/>
        <end position="903"/>
    </location>
</feature>
<comment type="catalytic activity">
    <reaction evidence="10 11">
        <text>L-lysyl(79)-[histone H3] + 3 S-adenosyl-L-methionine = N(6),N(6),N(6)-trimethyl-L-lysyl(79)-[histone H3] + 3 S-adenosyl-L-homocysteine + 3 H(+)</text>
        <dbReference type="Rhea" id="RHEA:60328"/>
        <dbReference type="Rhea" id="RHEA-COMP:15549"/>
        <dbReference type="Rhea" id="RHEA-COMP:15552"/>
        <dbReference type="ChEBI" id="CHEBI:15378"/>
        <dbReference type="ChEBI" id="CHEBI:29969"/>
        <dbReference type="ChEBI" id="CHEBI:57856"/>
        <dbReference type="ChEBI" id="CHEBI:59789"/>
        <dbReference type="ChEBI" id="CHEBI:61961"/>
        <dbReference type="EC" id="2.1.1.360"/>
    </reaction>
</comment>
<evidence type="ECO:0000256" key="7">
    <source>
        <dbReference type="ARBA" id="ARBA00022853"/>
    </source>
</evidence>
<feature type="compositionally biased region" description="Acidic residues" evidence="13">
    <location>
        <begin position="356"/>
        <end position="366"/>
    </location>
</feature>
<evidence type="ECO:0000256" key="8">
    <source>
        <dbReference type="ARBA" id="ARBA00023242"/>
    </source>
</evidence>
<dbReference type="GO" id="GO:0006281">
    <property type="term" value="P:DNA repair"/>
    <property type="evidence" value="ECO:0007669"/>
    <property type="project" value="TreeGrafter"/>
</dbReference>
<dbReference type="InterPro" id="IPR029063">
    <property type="entry name" value="SAM-dependent_MTases_sf"/>
</dbReference>
<comment type="similarity">
    <text evidence="11">Belongs to the class I-like SAM-binding methyltransferase superfamily. DOT1 family.</text>
</comment>
<feature type="chain" id="PRO_5008904809" description="Histone-lysine N-methyltransferase, H3 lysine-79 specific" evidence="14">
    <location>
        <begin position="20"/>
        <end position="1220"/>
    </location>
</feature>
<keyword evidence="6 11" id="KW-0949">S-adenosyl-L-methionine</keyword>
<feature type="domain" description="DOT1" evidence="15">
    <location>
        <begin position="1"/>
        <end position="304"/>
    </location>
</feature>
<dbReference type="STRING" id="48709.A0A1D2MZW7"/>
<dbReference type="GO" id="GO:0000077">
    <property type="term" value="P:DNA damage checkpoint signaling"/>
    <property type="evidence" value="ECO:0007669"/>
    <property type="project" value="TreeGrafter"/>
</dbReference>
<feature type="region of interest" description="Disordered" evidence="13">
    <location>
        <begin position="797"/>
        <end position="837"/>
    </location>
</feature>
<feature type="region of interest" description="Disordered" evidence="13">
    <location>
        <begin position="543"/>
        <end position="567"/>
    </location>
</feature>